<proteinExistence type="inferred from homology"/>
<reference evidence="7 8" key="1">
    <citation type="journal article" date="2016" name="Sci. Rep.">
        <title>Peltaster fructicola genome reveals evolution from an invasive phytopathogen to an ectophytic parasite.</title>
        <authorList>
            <person name="Xu C."/>
            <person name="Chen H."/>
            <person name="Gleason M.L."/>
            <person name="Xu J.R."/>
            <person name="Liu H."/>
            <person name="Zhang R."/>
            <person name="Sun G."/>
        </authorList>
    </citation>
    <scope>NUCLEOTIDE SEQUENCE [LARGE SCALE GENOMIC DNA]</scope>
    <source>
        <strain evidence="7 8">LNHT1506</strain>
    </source>
</reference>
<dbReference type="Pfam" id="PF21153">
    <property type="entry name" value="NSUN5_N"/>
    <property type="match status" value="1"/>
</dbReference>
<protein>
    <recommendedName>
        <fullName evidence="6">SAM-dependent MTase RsmB/NOP-type domain-containing protein</fullName>
    </recommendedName>
</protein>
<evidence type="ECO:0000313" key="7">
    <source>
        <dbReference type="EMBL" id="QIW96170.1"/>
    </source>
</evidence>
<dbReference type="OrthoDB" id="435282at2759"/>
<gene>
    <name evidence="7" type="ORF">AMS68_001688</name>
</gene>
<dbReference type="PANTHER" id="PTHR22807">
    <property type="entry name" value="NOP2 YEAST -RELATED NOL1/NOP2/FMU SUN DOMAIN-CONTAINING"/>
    <property type="match status" value="1"/>
</dbReference>
<evidence type="ECO:0000256" key="2">
    <source>
        <dbReference type="ARBA" id="ARBA00022679"/>
    </source>
</evidence>
<dbReference type="InterPro" id="IPR029063">
    <property type="entry name" value="SAM-dependent_MTases_sf"/>
</dbReference>
<keyword evidence="3 5" id="KW-0949">S-adenosyl-L-methionine</keyword>
<evidence type="ECO:0000256" key="4">
    <source>
        <dbReference type="ARBA" id="ARBA00022884"/>
    </source>
</evidence>
<keyword evidence="1 5" id="KW-0489">Methyltransferase</keyword>
<dbReference type="Pfam" id="PF01189">
    <property type="entry name" value="Methyltr_RsmB-F"/>
    <property type="match status" value="1"/>
</dbReference>
<dbReference type="Gene3D" id="3.40.50.150">
    <property type="entry name" value="Vaccinia Virus protein VP39"/>
    <property type="match status" value="1"/>
</dbReference>
<dbReference type="SUPFAM" id="SSF53335">
    <property type="entry name" value="S-adenosyl-L-methionine-dependent methyltransferases"/>
    <property type="match status" value="1"/>
</dbReference>
<feature type="binding site" evidence="5">
    <location>
        <begin position="244"/>
        <end position="250"/>
    </location>
    <ligand>
        <name>S-adenosyl-L-methionine</name>
        <dbReference type="ChEBI" id="CHEBI:59789"/>
    </ligand>
</feature>
<dbReference type="Pfam" id="PF21148">
    <property type="entry name" value="NSUN5_fdxn-like"/>
    <property type="match status" value="1"/>
</dbReference>
<sequence length="533" mass="58643">MSLYHEAASVLTKSQAEAVSIQTTVFAKKDWKSPSKVLVALASEAAKWSSILSIVVEQSGVLRIEKQLTPVLAILLVHDLLLTKKGVALPIKHGLNASVQRHKARLAAELTKLRIRRGCSTLDQLREKVEQEAALALHDNAPIKHPRWIRINTILDSKEEQLATTFADFVEVKTVEEIQRADAGSRLVFIDTHIPNLIAVPSTTDLISSEAYKDGKIIFQDKASCFPAYLINPQAHDGDVIDACAAPGNKTTHLAAILNHNIRTSQKPSSQVIFACEKDAFRGKTLSKMTALAGGEKLIQVKQPQNFHKLNPDDSAFAQVTKLLLDPSCSGSGIVSRDQGAVTVHLPVEKEAAMKSKKRKRSSEIVNELIEEETPAELADDQKLNERLQSLAEFQLRLILHAMLFPAATQISYSTCSIHAKENEEVVIRALQSPQARSRGWSIQRRAQQVEGIRRWHVRGDVRAVKEILGSESLDGVPADDLAEACVRCEKHGTDGTMGFFVAGFIREAPSISDELSDSNSEVVDDWSGFDDI</sequence>
<dbReference type="GO" id="GO:0005730">
    <property type="term" value="C:nucleolus"/>
    <property type="evidence" value="ECO:0007669"/>
    <property type="project" value="TreeGrafter"/>
</dbReference>
<dbReference type="PANTHER" id="PTHR22807:SF4">
    <property type="entry name" value="28S RRNA (CYTOSINE-C(5))-METHYLTRANSFERASE"/>
    <property type="match status" value="1"/>
</dbReference>
<accession>A0A6H0XNE2</accession>
<dbReference type="GO" id="GO:0070475">
    <property type="term" value="P:rRNA base methylation"/>
    <property type="evidence" value="ECO:0007669"/>
    <property type="project" value="TreeGrafter"/>
</dbReference>
<name>A0A6H0XNE2_9PEZI</name>
<comment type="similarity">
    <text evidence="5">Belongs to the class I-like SAM-binding methyltransferase superfamily. RsmB/NOP family.</text>
</comment>
<keyword evidence="8" id="KW-1185">Reference proteome</keyword>
<evidence type="ECO:0000313" key="8">
    <source>
        <dbReference type="Proteomes" id="UP000503462"/>
    </source>
</evidence>
<comment type="caution">
    <text evidence="5">Lacks conserved residue(s) required for the propagation of feature annotation.</text>
</comment>
<evidence type="ECO:0000259" key="6">
    <source>
        <dbReference type="PROSITE" id="PS51686"/>
    </source>
</evidence>
<dbReference type="PROSITE" id="PS51686">
    <property type="entry name" value="SAM_MT_RSMB_NOP"/>
    <property type="match status" value="1"/>
</dbReference>
<evidence type="ECO:0000256" key="1">
    <source>
        <dbReference type="ARBA" id="ARBA00022603"/>
    </source>
</evidence>
<dbReference type="InterPro" id="IPR049561">
    <property type="entry name" value="NSUN5_7_fdxn-like"/>
</dbReference>
<dbReference type="AlphaFoldDB" id="A0A6H0XNE2"/>
<dbReference type="InterPro" id="IPR048889">
    <property type="entry name" value="NSUN5_RCM1_N"/>
</dbReference>
<dbReference type="GO" id="GO:0003723">
    <property type="term" value="F:RNA binding"/>
    <property type="evidence" value="ECO:0007669"/>
    <property type="project" value="UniProtKB-UniRule"/>
</dbReference>
<evidence type="ECO:0000256" key="3">
    <source>
        <dbReference type="ARBA" id="ARBA00022691"/>
    </source>
</evidence>
<keyword evidence="2 5" id="KW-0808">Transferase</keyword>
<feature type="binding site" evidence="5">
    <location>
        <position position="326"/>
    </location>
    <ligand>
        <name>S-adenosyl-L-methionine</name>
        <dbReference type="ChEBI" id="CHEBI:59789"/>
    </ligand>
</feature>
<feature type="domain" description="SAM-dependent MTase RsmB/NOP-type" evidence="6">
    <location>
        <begin position="137"/>
        <end position="508"/>
    </location>
</feature>
<dbReference type="EMBL" id="CP051139">
    <property type="protein sequence ID" value="QIW96170.1"/>
    <property type="molecule type" value="Genomic_DNA"/>
</dbReference>
<dbReference type="InterPro" id="IPR023267">
    <property type="entry name" value="RCMT"/>
</dbReference>
<organism evidence="7 8">
    <name type="scientific">Peltaster fructicola</name>
    <dbReference type="NCBI Taxonomy" id="286661"/>
    <lineage>
        <taxon>Eukaryota</taxon>
        <taxon>Fungi</taxon>
        <taxon>Dikarya</taxon>
        <taxon>Ascomycota</taxon>
        <taxon>Pezizomycotina</taxon>
        <taxon>Dothideomycetes</taxon>
        <taxon>Dothideomycetes incertae sedis</taxon>
        <taxon>Peltaster</taxon>
    </lineage>
</organism>
<dbReference type="GO" id="GO:0008173">
    <property type="term" value="F:RNA methyltransferase activity"/>
    <property type="evidence" value="ECO:0007669"/>
    <property type="project" value="InterPro"/>
</dbReference>
<dbReference type="PRINTS" id="PR02008">
    <property type="entry name" value="RCMTFAMILY"/>
</dbReference>
<feature type="active site" description="Nucleophile" evidence="5">
    <location>
        <position position="416"/>
    </location>
</feature>
<dbReference type="Gene3D" id="3.30.70.1170">
    <property type="entry name" value="Sun protein, domain 3"/>
    <property type="match status" value="1"/>
</dbReference>
<keyword evidence="4 5" id="KW-0694">RNA-binding</keyword>
<dbReference type="FunFam" id="3.30.70.1170:FF:000006">
    <property type="entry name" value="NOL1/NOP2/Sun domain family protein"/>
    <property type="match status" value="1"/>
</dbReference>
<dbReference type="InterPro" id="IPR049560">
    <property type="entry name" value="MeTrfase_RsmB-F_NOP2_cat"/>
</dbReference>
<evidence type="ECO:0000256" key="5">
    <source>
        <dbReference type="PROSITE-ProRule" id="PRU01023"/>
    </source>
</evidence>
<dbReference type="InterPro" id="IPR001678">
    <property type="entry name" value="MeTrfase_RsmB-F_NOP2_dom"/>
</dbReference>
<feature type="binding site" evidence="5">
    <location>
        <position position="277"/>
    </location>
    <ligand>
        <name>S-adenosyl-L-methionine</name>
        <dbReference type="ChEBI" id="CHEBI:59789"/>
    </ligand>
</feature>
<dbReference type="Proteomes" id="UP000503462">
    <property type="component" value="Chromosome 1"/>
</dbReference>